<reference evidence="1 2" key="1">
    <citation type="submission" date="2024-09" db="EMBL/GenBank/DDBJ databases">
        <title>The Natural Products Discovery Center: Release of the First 8490 Sequenced Strains for Exploring Actinobacteria Biosynthetic Diversity.</title>
        <authorList>
            <person name="Kalkreuter E."/>
            <person name="Kautsar S.A."/>
            <person name="Yang D."/>
            <person name="Bader C.D."/>
            <person name="Teijaro C.N."/>
            <person name="Fluegel L."/>
            <person name="Davis C.M."/>
            <person name="Simpson J.R."/>
            <person name="Lauterbach L."/>
            <person name="Steele A.D."/>
            <person name="Gui C."/>
            <person name="Meng S."/>
            <person name="Li G."/>
            <person name="Viehrig K."/>
            <person name="Ye F."/>
            <person name="Su P."/>
            <person name="Kiefer A.F."/>
            <person name="Nichols A."/>
            <person name="Cepeda A.J."/>
            <person name="Yan W."/>
            <person name="Fan B."/>
            <person name="Jiang Y."/>
            <person name="Adhikari A."/>
            <person name="Zheng C.-J."/>
            <person name="Schuster L."/>
            <person name="Cowan T.M."/>
            <person name="Smanski M.J."/>
            <person name="Chevrette M.G."/>
            <person name="De Carvalho L.P.S."/>
            <person name="Shen B."/>
        </authorList>
    </citation>
    <scope>NUCLEOTIDE SEQUENCE [LARGE SCALE GENOMIC DNA]</scope>
    <source>
        <strain evidence="1 2">NPDC058348</strain>
    </source>
</reference>
<gene>
    <name evidence="1" type="ORF">ACFWJN_28490</name>
</gene>
<dbReference type="EMBL" id="JBHXIJ010000300">
    <property type="protein sequence ID" value="MFD5102883.1"/>
    <property type="molecule type" value="Genomic_DNA"/>
</dbReference>
<sequence length="176" mass="19192">MGDCFQTVVDIDAAPEDAVVLASRVVDWLVDEKIVLPEQTCEMLGRPVHSPGRRWDDAVEWPGRGTDGLAVIRRRTVFWGSLGSEGAPVCPNCSAPTAEKAGLDALVAWNETGSAELPCPACGRSELLPEWTWQDDRFACGHLGFEVWNAARLRPGFVAEIGRVLGHRVREVSGKL</sequence>
<proteinExistence type="predicted"/>
<dbReference type="RefSeq" id="WP_386720466.1">
    <property type="nucleotide sequence ID" value="NZ_JBHXIJ010000300.1"/>
</dbReference>
<organism evidence="1 2">
    <name type="scientific">Streptomyces albidochromogenes</name>
    <dbReference type="NCBI Taxonomy" id="329524"/>
    <lineage>
        <taxon>Bacteria</taxon>
        <taxon>Bacillati</taxon>
        <taxon>Actinomycetota</taxon>
        <taxon>Actinomycetes</taxon>
        <taxon>Kitasatosporales</taxon>
        <taxon>Streptomycetaceae</taxon>
        <taxon>Streptomyces</taxon>
    </lineage>
</organism>
<evidence type="ECO:0008006" key="3">
    <source>
        <dbReference type="Google" id="ProtNLM"/>
    </source>
</evidence>
<name>A0ABW6FWE0_9ACTN</name>
<evidence type="ECO:0000313" key="2">
    <source>
        <dbReference type="Proteomes" id="UP001598448"/>
    </source>
</evidence>
<accession>A0ABW6FWE0</accession>
<evidence type="ECO:0000313" key="1">
    <source>
        <dbReference type="EMBL" id="MFD5102883.1"/>
    </source>
</evidence>
<protein>
    <recommendedName>
        <fullName evidence="3">Serine/threonine protein kinase</fullName>
    </recommendedName>
</protein>
<comment type="caution">
    <text evidence="1">The sequence shown here is derived from an EMBL/GenBank/DDBJ whole genome shotgun (WGS) entry which is preliminary data.</text>
</comment>
<keyword evidence="2" id="KW-1185">Reference proteome</keyword>
<dbReference type="Proteomes" id="UP001598448">
    <property type="component" value="Unassembled WGS sequence"/>
</dbReference>